<dbReference type="GO" id="GO:0051205">
    <property type="term" value="P:protein insertion into membrane"/>
    <property type="evidence" value="ECO:0007669"/>
    <property type="project" value="TreeGrafter"/>
</dbReference>
<feature type="transmembrane region" description="Helical" evidence="10">
    <location>
        <begin position="203"/>
        <end position="226"/>
    </location>
</feature>
<dbReference type="GO" id="GO:0005886">
    <property type="term" value="C:plasma membrane"/>
    <property type="evidence" value="ECO:0007669"/>
    <property type="project" value="UniProtKB-SubCell"/>
</dbReference>
<proteinExistence type="inferred from homology"/>
<dbReference type="Pfam" id="PF02096">
    <property type="entry name" value="60KD_IMP"/>
    <property type="match status" value="1"/>
</dbReference>
<evidence type="ECO:0000256" key="7">
    <source>
        <dbReference type="ARBA" id="ARBA00023136"/>
    </source>
</evidence>
<feature type="transmembrane region" description="Helical" evidence="10">
    <location>
        <begin position="9"/>
        <end position="26"/>
    </location>
</feature>
<protein>
    <recommendedName>
        <fullName evidence="11">Membrane insertase YidC/Oxa/ALB C-terminal domain-containing protein</fullName>
    </recommendedName>
</protein>
<keyword evidence="7 10" id="KW-0472">Membrane</keyword>
<evidence type="ECO:0000256" key="1">
    <source>
        <dbReference type="ARBA" id="ARBA00004651"/>
    </source>
</evidence>
<dbReference type="InterPro" id="IPR001708">
    <property type="entry name" value="YidC/ALB3/OXA1/COX18"/>
</dbReference>
<dbReference type="AlphaFoldDB" id="A0A2M7INQ7"/>
<dbReference type="InterPro" id="IPR047196">
    <property type="entry name" value="YidC_ALB_C"/>
</dbReference>
<evidence type="ECO:0000256" key="8">
    <source>
        <dbReference type="ARBA" id="ARBA00023186"/>
    </source>
</evidence>
<gene>
    <name evidence="12" type="ORF">COZ82_02345</name>
</gene>
<feature type="transmembrane region" description="Helical" evidence="10">
    <location>
        <begin position="152"/>
        <end position="171"/>
    </location>
</feature>
<reference evidence="13" key="1">
    <citation type="submission" date="2017-09" db="EMBL/GenBank/DDBJ databases">
        <title>Depth-based differentiation of microbial function through sediment-hosted aquifers and enrichment of novel symbionts in the deep terrestrial subsurface.</title>
        <authorList>
            <person name="Probst A.J."/>
            <person name="Ladd B."/>
            <person name="Jarett J.K."/>
            <person name="Geller-Mcgrath D.E."/>
            <person name="Sieber C.M.K."/>
            <person name="Emerson J.B."/>
            <person name="Anantharaman K."/>
            <person name="Thomas B.C."/>
            <person name="Malmstrom R."/>
            <person name="Stieglmeier M."/>
            <person name="Klingl A."/>
            <person name="Woyke T."/>
            <person name="Ryan C.M."/>
            <person name="Banfield J.F."/>
        </authorList>
    </citation>
    <scope>NUCLEOTIDE SEQUENCE [LARGE SCALE GENOMIC DNA]</scope>
</reference>
<comment type="similarity">
    <text evidence="9">Belongs to the OXA1/ALB3/YidC family.</text>
</comment>
<comment type="subcellular location">
    <subcellularLocation>
        <location evidence="1">Cell membrane</location>
        <topology evidence="1">Multi-pass membrane protein</topology>
    </subcellularLocation>
    <subcellularLocation>
        <location evidence="9">Membrane</location>
        <topology evidence="9">Multi-pass membrane protein</topology>
    </subcellularLocation>
</comment>
<dbReference type="InterPro" id="IPR028055">
    <property type="entry name" value="YidC/Oxa/ALB_C"/>
</dbReference>
<keyword evidence="8" id="KW-0143">Chaperone</keyword>
<sequence>MFIYIWHTFFFYPVYNTLVFFIDFIPGGDVGLAIIATVVVVKLLLFPLSIKAVKTQKIMREIEPKLKEIKEKFKDKKEELAKATMNIYREAGMNPFASIGVMFLQIPFVFALYLAVAKGGGIILPGINLDILYNFIPHPTNISMNFLGFFDITGKSIVLAIVAGLTQFISVRFTMPKPVPREPNAVPSFKADFSRNMHLQMQYMLPLIIIFVAYSFSAAIALYFVVSNLMMIAQELVVRRHR</sequence>
<keyword evidence="4 9" id="KW-0812">Transmembrane</keyword>
<dbReference type="GO" id="GO:0015031">
    <property type="term" value="P:protein transport"/>
    <property type="evidence" value="ECO:0007669"/>
    <property type="project" value="UniProtKB-KW"/>
</dbReference>
<evidence type="ECO:0000256" key="5">
    <source>
        <dbReference type="ARBA" id="ARBA00022927"/>
    </source>
</evidence>
<evidence type="ECO:0000259" key="11">
    <source>
        <dbReference type="Pfam" id="PF02096"/>
    </source>
</evidence>
<feature type="domain" description="Membrane insertase YidC/Oxa/ALB C-terminal" evidence="11">
    <location>
        <begin position="31"/>
        <end position="240"/>
    </location>
</feature>
<dbReference type="NCBIfam" id="TIGR03592">
    <property type="entry name" value="yidC_oxa1_cterm"/>
    <property type="match status" value="1"/>
</dbReference>
<evidence type="ECO:0000313" key="13">
    <source>
        <dbReference type="Proteomes" id="UP000230837"/>
    </source>
</evidence>
<keyword evidence="3" id="KW-1003">Cell membrane</keyword>
<feature type="transmembrane region" description="Helical" evidence="10">
    <location>
        <begin position="95"/>
        <end position="116"/>
    </location>
</feature>
<evidence type="ECO:0000256" key="9">
    <source>
        <dbReference type="RuleBase" id="RU003945"/>
    </source>
</evidence>
<accession>A0A2M7INQ7</accession>
<evidence type="ECO:0000256" key="6">
    <source>
        <dbReference type="ARBA" id="ARBA00022989"/>
    </source>
</evidence>
<dbReference type="Proteomes" id="UP000230837">
    <property type="component" value="Unassembled WGS sequence"/>
</dbReference>
<evidence type="ECO:0000256" key="3">
    <source>
        <dbReference type="ARBA" id="ARBA00022475"/>
    </source>
</evidence>
<organism evidence="12 13">
    <name type="scientific">Candidatus Kaiserbacteria bacterium CG_4_8_14_3_um_filter_38_9</name>
    <dbReference type="NCBI Taxonomy" id="1974599"/>
    <lineage>
        <taxon>Bacteria</taxon>
        <taxon>Candidatus Kaiseribacteriota</taxon>
    </lineage>
</organism>
<evidence type="ECO:0000256" key="2">
    <source>
        <dbReference type="ARBA" id="ARBA00022448"/>
    </source>
</evidence>
<dbReference type="PANTHER" id="PTHR12428">
    <property type="entry name" value="OXA1"/>
    <property type="match status" value="1"/>
</dbReference>
<evidence type="ECO:0000256" key="4">
    <source>
        <dbReference type="ARBA" id="ARBA00022692"/>
    </source>
</evidence>
<dbReference type="PANTHER" id="PTHR12428:SF65">
    <property type="entry name" value="CYTOCHROME C OXIDASE ASSEMBLY PROTEIN COX18, MITOCHONDRIAL"/>
    <property type="match status" value="1"/>
</dbReference>
<evidence type="ECO:0000313" key="12">
    <source>
        <dbReference type="EMBL" id="PIW96930.1"/>
    </source>
</evidence>
<keyword evidence="5" id="KW-0653">Protein transport</keyword>
<feature type="transmembrane region" description="Helical" evidence="10">
    <location>
        <begin position="32"/>
        <end position="50"/>
    </location>
</feature>
<comment type="caution">
    <text evidence="12">The sequence shown here is derived from an EMBL/GenBank/DDBJ whole genome shotgun (WGS) entry which is preliminary data.</text>
</comment>
<dbReference type="CDD" id="cd20070">
    <property type="entry name" value="5TM_YidC_Alb3"/>
    <property type="match status" value="1"/>
</dbReference>
<dbReference type="GO" id="GO:0032977">
    <property type="term" value="F:membrane insertase activity"/>
    <property type="evidence" value="ECO:0007669"/>
    <property type="project" value="InterPro"/>
</dbReference>
<name>A0A2M7INQ7_9BACT</name>
<keyword evidence="2" id="KW-0813">Transport</keyword>
<evidence type="ECO:0000256" key="10">
    <source>
        <dbReference type="SAM" id="Phobius"/>
    </source>
</evidence>
<dbReference type="EMBL" id="PFHR01000125">
    <property type="protein sequence ID" value="PIW96930.1"/>
    <property type="molecule type" value="Genomic_DNA"/>
</dbReference>
<keyword evidence="6 10" id="KW-1133">Transmembrane helix</keyword>